<protein>
    <submittedName>
        <fullName evidence="1">DUF452 family protein</fullName>
    </submittedName>
</protein>
<keyword evidence="2" id="KW-1185">Reference proteome</keyword>
<dbReference type="Pfam" id="PF04301">
    <property type="entry name" value="BioG"/>
    <property type="match status" value="1"/>
</dbReference>
<name>A0ABS5KA71_9BACT</name>
<evidence type="ECO:0000313" key="2">
    <source>
        <dbReference type="Proteomes" id="UP000721861"/>
    </source>
</evidence>
<comment type="caution">
    <text evidence="1">The sequence shown here is derived from an EMBL/GenBank/DDBJ whole genome shotgun (WGS) entry which is preliminary data.</text>
</comment>
<dbReference type="Proteomes" id="UP000721861">
    <property type="component" value="Unassembled WGS sequence"/>
</dbReference>
<proteinExistence type="predicted"/>
<dbReference type="SUPFAM" id="SSF53474">
    <property type="entry name" value="alpha/beta-Hydrolases"/>
    <property type="match status" value="1"/>
</dbReference>
<evidence type="ECO:0000313" key="1">
    <source>
        <dbReference type="EMBL" id="MBS2211905.1"/>
    </source>
</evidence>
<sequence>MMEYKWLHKSDSKKLILFFNGWSCDEQPFKTVGSDGSDVLMVYDYHDLTLPKQVIESIHLYETVSVIAWSFGVWVAQLALYPLKNMLSRTIAVNGTVKPVDKYSGIPAPIAMGTLSGLNDRNLEKFQRRMFSEQEQWECFNQNKPLRPFAEVKNELFLLLQHFRGQRMKDDFYDTALISRSDLIFPSANQYHYWEGKADIIELNHGHFCFYGFDNWEELIHLIDI</sequence>
<accession>A0ABS5KA71</accession>
<organism evidence="1 2">
    <name type="scientific">Carboxylicivirga mesophila</name>
    <dbReference type="NCBI Taxonomy" id="1166478"/>
    <lineage>
        <taxon>Bacteria</taxon>
        <taxon>Pseudomonadati</taxon>
        <taxon>Bacteroidota</taxon>
        <taxon>Bacteroidia</taxon>
        <taxon>Marinilabiliales</taxon>
        <taxon>Marinilabiliaceae</taxon>
        <taxon>Carboxylicivirga</taxon>
    </lineage>
</organism>
<reference evidence="1 2" key="1">
    <citation type="journal article" date="2014" name="Int. J. Syst. Evol. Microbiol.">
        <title>Carboxylicivirga gen. nov. in the family Marinilabiliaceae with two novel species, Carboxylicivirga mesophila sp. nov. and Carboxylicivirga taeanensis sp. nov., and reclassification of Cytophaga fermentans as Saccharicrinis fermentans gen. nov., comb. nov.</title>
        <authorList>
            <person name="Yang S.H."/>
            <person name="Seo H.S."/>
            <person name="Woo J.H."/>
            <person name="Oh H.M."/>
            <person name="Jang H."/>
            <person name="Lee J.H."/>
            <person name="Kim S.J."/>
            <person name="Kwon K.K."/>
        </authorList>
    </citation>
    <scope>NUCLEOTIDE SEQUENCE [LARGE SCALE GENOMIC DNA]</scope>
    <source>
        <strain evidence="1 2">JCM 18290</strain>
    </source>
</reference>
<dbReference type="InterPro" id="IPR029058">
    <property type="entry name" value="AB_hydrolase_fold"/>
</dbReference>
<dbReference type="EMBL" id="JAGUCN010000011">
    <property type="protein sequence ID" value="MBS2211905.1"/>
    <property type="molecule type" value="Genomic_DNA"/>
</dbReference>
<gene>
    <name evidence="1" type="ORF">KEM09_10845</name>
</gene>
<dbReference type="InterPro" id="IPR007398">
    <property type="entry name" value="BioG"/>
</dbReference>